<dbReference type="SMART" id="SM00054">
    <property type="entry name" value="EFh"/>
    <property type="match status" value="4"/>
</dbReference>
<dbReference type="InterPro" id="IPR018247">
    <property type="entry name" value="EF_Hand_1_Ca_BS"/>
</dbReference>
<keyword evidence="7" id="KW-1185">Reference proteome</keyword>
<feature type="domain" description="EF-hand" evidence="5">
    <location>
        <begin position="410"/>
        <end position="445"/>
    </location>
</feature>
<keyword evidence="1" id="KW-0479">Metal-binding</keyword>
<sequence length="1029" mass="116850">MQKPSVRGFSLRGATFGTKVRVRKKKPHGSSVSVKRVDTAKEDVSNIAPIVTIDILIGDLRKKLHTIFCNADPTIAVTNLYENCSHQAFRYFTTTNTITPEAFHHRVNKLGLQASRELCLALFHLVDQEDLGELTYAAFARRIFLPAGYFNFSKPITPTADSPTANDDARETPRSARTLGDRPSSASSRDSSIRTPPIRHAVATSVSPNASSPSGNSTPRRSVLGDGHVALIYETMTLQEIEQCISRKLEERTSRTTDRFRQAFRFFTKSEGITFHDFHHQLELLQIHLSTEKCRDLFNRFDLDKNGTIELSEFTSALFQHEENEANLLRSASRLGSEVAGPPCRLEDFEVEAGSSLSIQQILSKLREKLEQHTSKETDRFRQAFKIFSKSTGITPPEFNTAMTKLGLKLTERQLQELFELFDFDHSGDLDLNEFVQGVMLDDASTKVWHTIKDRQKVEESRRKLYSMAVQSVQSGWTIAEIEQMLREKIEQRTSRSSDCFRQAFRIFKKVNGIKPEEFHAALESIGLTLDRSQADVLFERFDTDGSGEIDLDEFIHGVLPPDYTGHQWVAAADELHRQAAQKKKVEAMLRPDRFMTDVEMENWSLDEIEKRIRDKIQQSTSKSSDTFRQAYKIFKKSNHVTIDEFRERLLALGFRLTPAQCLGLFRRYDSNNSNDIDLQEFCLRILPPDYTGDGDHWSHSDKYHKKKESERLEYVKRSKNGLLTLPKFDEARVRYTRGQYIDRTFNDLRDDDVSLHIGDVNEKEEDAGMRPASPVTPRSGKPQRPETPRRPQPPTPQRPTSASSSQASTQTVSAPSTPKSPRAPEGERPMSPRTTRLEDRSPRIEIGPDARALRRATPPTSPRRVTTNAEAYSPMPHRPLSPRAMLSGSRSLSRVASPRSPRSPMVSPRDNEYIFEDDEILEDCDNASERLSVHSMRILRAKRFEAAMRRRRHGDNESVGADSTTSFSSTVQRAVGIAKYTPARSNVLLMQRFMRVAGGKGGGDRPHTARRIVDMAHRGKSKRQSHRS</sequence>
<evidence type="ECO:0000313" key="6">
    <source>
        <dbReference type="EMBL" id="TMW67391.1"/>
    </source>
</evidence>
<feature type="domain" description="EF-hand" evidence="5">
    <location>
        <begin position="530"/>
        <end position="565"/>
    </location>
</feature>
<evidence type="ECO:0000256" key="2">
    <source>
        <dbReference type="ARBA" id="ARBA00022737"/>
    </source>
</evidence>
<evidence type="ECO:0000259" key="5">
    <source>
        <dbReference type="PROSITE" id="PS50222"/>
    </source>
</evidence>
<keyword evidence="2" id="KW-0677">Repeat</keyword>
<comment type="caution">
    <text evidence="6">The sequence shown here is derived from an EMBL/GenBank/DDBJ whole genome shotgun (WGS) entry which is preliminary data.</text>
</comment>
<gene>
    <name evidence="6" type="ORF">Poli38472_011011</name>
</gene>
<dbReference type="PROSITE" id="PS50222">
    <property type="entry name" value="EF_HAND_2"/>
    <property type="match status" value="3"/>
</dbReference>
<dbReference type="OrthoDB" id="26525at2759"/>
<dbReference type="PANTHER" id="PTHR34524:SF6">
    <property type="entry name" value="CALCYPHOSINE LIKE"/>
    <property type="match status" value="1"/>
</dbReference>
<reference evidence="6" key="1">
    <citation type="submission" date="2019-03" db="EMBL/GenBank/DDBJ databases">
        <title>Long read genome sequence of the mycoparasitic Pythium oligandrum ATCC 38472 isolated from sugarbeet rhizosphere.</title>
        <authorList>
            <person name="Gaulin E."/>
        </authorList>
    </citation>
    <scope>NUCLEOTIDE SEQUENCE</scope>
    <source>
        <strain evidence="6">ATCC 38472_TT</strain>
    </source>
</reference>
<evidence type="ECO:0000256" key="4">
    <source>
        <dbReference type="SAM" id="MobiDB-lite"/>
    </source>
</evidence>
<feature type="region of interest" description="Disordered" evidence="4">
    <location>
        <begin position="760"/>
        <end position="910"/>
    </location>
</feature>
<feature type="compositionally biased region" description="Polar residues" evidence="4">
    <location>
        <begin position="204"/>
        <end position="220"/>
    </location>
</feature>
<dbReference type="PROSITE" id="PS00018">
    <property type="entry name" value="EF_HAND_1"/>
    <property type="match status" value="4"/>
</dbReference>
<dbReference type="PANTHER" id="PTHR34524">
    <property type="entry name" value="CALCYPHOSIN"/>
    <property type="match status" value="1"/>
</dbReference>
<protein>
    <recommendedName>
        <fullName evidence="5">EF-hand domain-containing protein</fullName>
    </recommendedName>
</protein>
<dbReference type="InterPro" id="IPR002048">
    <property type="entry name" value="EF_hand_dom"/>
</dbReference>
<feature type="region of interest" description="Disordered" evidence="4">
    <location>
        <begin position="160"/>
        <end position="223"/>
    </location>
</feature>
<dbReference type="InterPro" id="IPR051581">
    <property type="entry name" value="Ca-bind"/>
</dbReference>
<dbReference type="InterPro" id="IPR011992">
    <property type="entry name" value="EF-hand-dom_pair"/>
</dbReference>
<evidence type="ECO:0000313" key="7">
    <source>
        <dbReference type="Proteomes" id="UP000794436"/>
    </source>
</evidence>
<name>A0A8K1CRL3_PYTOL</name>
<accession>A0A8K1CRL3</accession>
<organism evidence="6 7">
    <name type="scientific">Pythium oligandrum</name>
    <name type="common">Mycoparasitic fungus</name>
    <dbReference type="NCBI Taxonomy" id="41045"/>
    <lineage>
        <taxon>Eukaryota</taxon>
        <taxon>Sar</taxon>
        <taxon>Stramenopiles</taxon>
        <taxon>Oomycota</taxon>
        <taxon>Peronosporomycetes</taxon>
        <taxon>Pythiales</taxon>
        <taxon>Pythiaceae</taxon>
        <taxon>Pythium</taxon>
    </lineage>
</organism>
<dbReference type="EMBL" id="SPLM01000004">
    <property type="protein sequence ID" value="TMW67391.1"/>
    <property type="molecule type" value="Genomic_DNA"/>
</dbReference>
<feature type="domain" description="EF-hand" evidence="5">
    <location>
        <begin position="289"/>
        <end position="324"/>
    </location>
</feature>
<feature type="compositionally biased region" description="Low complexity" evidence="4">
    <location>
        <begin position="181"/>
        <end position="190"/>
    </location>
</feature>
<feature type="compositionally biased region" description="Low complexity" evidence="4">
    <location>
        <begin position="799"/>
        <end position="818"/>
    </location>
</feature>
<evidence type="ECO:0000256" key="1">
    <source>
        <dbReference type="ARBA" id="ARBA00022723"/>
    </source>
</evidence>
<dbReference type="GO" id="GO:0005509">
    <property type="term" value="F:calcium ion binding"/>
    <property type="evidence" value="ECO:0007669"/>
    <property type="project" value="InterPro"/>
</dbReference>
<evidence type="ECO:0000256" key="3">
    <source>
        <dbReference type="ARBA" id="ARBA00022837"/>
    </source>
</evidence>
<feature type="compositionally biased region" description="Basic and acidic residues" evidence="4">
    <location>
        <begin position="823"/>
        <end position="853"/>
    </location>
</feature>
<dbReference type="Pfam" id="PF13833">
    <property type="entry name" value="EF-hand_8"/>
    <property type="match status" value="3"/>
</dbReference>
<dbReference type="Gene3D" id="1.10.238.10">
    <property type="entry name" value="EF-hand"/>
    <property type="match status" value="4"/>
</dbReference>
<feature type="compositionally biased region" description="Low complexity" evidence="4">
    <location>
        <begin position="890"/>
        <end position="909"/>
    </location>
</feature>
<keyword evidence="3" id="KW-0106">Calcium</keyword>
<dbReference type="SUPFAM" id="SSF47473">
    <property type="entry name" value="EF-hand"/>
    <property type="match status" value="3"/>
</dbReference>
<dbReference type="Proteomes" id="UP000794436">
    <property type="component" value="Unassembled WGS sequence"/>
</dbReference>
<proteinExistence type="predicted"/>
<dbReference type="AlphaFoldDB" id="A0A8K1CRL3"/>
<dbReference type="CDD" id="cd00051">
    <property type="entry name" value="EFh"/>
    <property type="match status" value="4"/>
</dbReference>